<reference evidence="3" key="2">
    <citation type="submission" date="2025-08" db="UniProtKB">
        <authorList>
            <consortium name="Ensembl"/>
        </authorList>
    </citation>
    <scope>IDENTIFICATION</scope>
</reference>
<accession>A0A5F8GQD2</accession>
<dbReference type="AlphaFoldDB" id="A0A5F8GQD2"/>
<dbReference type="GO" id="GO:0006355">
    <property type="term" value="P:regulation of DNA-templated transcription"/>
    <property type="evidence" value="ECO:0007669"/>
    <property type="project" value="InterPro"/>
</dbReference>
<feature type="domain" description="KRAB" evidence="2">
    <location>
        <begin position="65"/>
        <end position="136"/>
    </location>
</feature>
<dbReference type="InParanoid" id="A0A5F8GQD2"/>
<protein>
    <recommendedName>
        <fullName evidence="2">KRAB domain-containing protein</fullName>
    </recommendedName>
</protein>
<evidence type="ECO:0000259" key="2">
    <source>
        <dbReference type="PROSITE" id="PS50805"/>
    </source>
</evidence>
<feature type="region of interest" description="Disordered" evidence="1">
    <location>
        <begin position="119"/>
        <end position="139"/>
    </location>
</feature>
<dbReference type="InterPro" id="IPR001909">
    <property type="entry name" value="KRAB"/>
</dbReference>
<feature type="compositionally biased region" description="Basic and acidic residues" evidence="1">
    <location>
        <begin position="119"/>
        <end position="130"/>
    </location>
</feature>
<dbReference type="SUPFAM" id="SSF109640">
    <property type="entry name" value="KRAB domain (Kruppel-associated box)"/>
    <property type="match status" value="1"/>
</dbReference>
<dbReference type="InterPro" id="IPR036051">
    <property type="entry name" value="KRAB_dom_sf"/>
</dbReference>
<organism evidence="3 4">
    <name type="scientific">Monodelphis domestica</name>
    <name type="common">Gray short-tailed opossum</name>
    <dbReference type="NCBI Taxonomy" id="13616"/>
    <lineage>
        <taxon>Eukaryota</taxon>
        <taxon>Metazoa</taxon>
        <taxon>Chordata</taxon>
        <taxon>Craniata</taxon>
        <taxon>Vertebrata</taxon>
        <taxon>Euteleostomi</taxon>
        <taxon>Mammalia</taxon>
        <taxon>Metatheria</taxon>
        <taxon>Didelphimorphia</taxon>
        <taxon>Didelphidae</taxon>
        <taxon>Monodelphis</taxon>
    </lineage>
</organism>
<dbReference type="Proteomes" id="UP000002280">
    <property type="component" value="Chromosome 3"/>
</dbReference>
<name>A0A5F8GQD2_MONDO</name>
<dbReference type="CDD" id="cd07765">
    <property type="entry name" value="KRAB_A-box"/>
    <property type="match status" value="1"/>
</dbReference>
<evidence type="ECO:0000313" key="4">
    <source>
        <dbReference type="Proteomes" id="UP000002280"/>
    </source>
</evidence>
<evidence type="ECO:0000256" key="1">
    <source>
        <dbReference type="SAM" id="MobiDB-lite"/>
    </source>
</evidence>
<dbReference type="Ensembl" id="ENSMODT00000087147.1">
    <property type="protein sequence ID" value="ENSMODP00000049679.1"/>
    <property type="gene ID" value="ENSMODG00000048364.1"/>
</dbReference>
<reference evidence="3" key="3">
    <citation type="submission" date="2025-09" db="UniProtKB">
        <authorList>
            <consortium name="Ensembl"/>
        </authorList>
    </citation>
    <scope>IDENTIFICATION</scope>
</reference>
<dbReference type="Pfam" id="PF01352">
    <property type="entry name" value="KRAB"/>
    <property type="match status" value="1"/>
</dbReference>
<proteinExistence type="predicted"/>
<dbReference type="InterPro" id="IPR050169">
    <property type="entry name" value="Krueppel_C2H2_ZnF"/>
</dbReference>
<reference evidence="3 4" key="1">
    <citation type="journal article" date="2007" name="Nature">
        <title>Genome of the marsupial Monodelphis domestica reveals innovation in non-coding sequences.</title>
        <authorList>
            <person name="Mikkelsen T.S."/>
            <person name="Wakefield M.J."/>
            <person name="Aken B."/>
            <person name="Amemiya C.T."/>
            <person name="Chang J.L."/>
            <person name="Duke S."/>
            <person name="Garber M."/>
            <person name="Gentles A.J."/>
            <person name="Goodstadt L."/>
            <person name="Heger A."/>
            <person name="Jurka J."/>
            <person name="Kamal M."/>
            <person name="Mauceli E."/>
            <person name="Searle S.M."/>
            <person name="Sharpe T."/>
            <person name="Baker M.L."/>
            <person name="Batzer M.A."/>
            <person name="Benos P.V."/>
            <person name="Belov K."/>
            <person name="Clamp M."/>
            <person name="Cook A."/>
            <person name="Cuff J."/>
            <person name="Das R."/>
            <person name="Davidow L."/>
            <person name="Deakin J.E."/>
            <person name="Fazzari M.J."/>
            <person name="Glass J.L."/>
            <person name="Grabherr M."/>
            <person name="Greally J.M."/>
            <person name="Gu W."/>
            <person name="Hore T.A."/>
            <person name="Huttley G.A."/>
            <person name="Kleber M."/>
            <person name="Jirtle R.L."/>
            <person name="Koina E."/>
            <person name="Lee J.T."/>
            <person name="Mahony S."/>
            <person name="Marra M.A."/>
            <person name="Miller R.D."/>
            <person name="Nicholls R.D."/>
            <person name="Oda M."/>
            <person name="Papenfuss A.T."/>
            <person name="Parra Z.E."/>
            <person name="Pollock D.D."/>
            <person name="Ray D.A."/>
            <person name="Schein J.E."/>
            <person name="Speed T.P."/>
            <person name="Thompson K."/>
            <person name="VandeBerg J.L."/>
            <person name="Wade C.M."/>
            <person name="Walker J.A."/>
            <person name="Waters P.D."/>
            <person name="Webber C."/>
            <person name="Weidman J.R."/>
            <person name="Xie X."/>
            <person name="Zody M.C."/>
            <person name="Baldwin J."/>
            <person name="Abdouelleil A."/>
            <person name="Abdulkadir J."/>
            <person name="Abebe A."/>
            <person name="Abera B."/>
            <person name="Abreu J."/>
            <person name="Acer S.C."/>
            <person name="Aftuck L."/>
            <person name="Alexander A."/>
            <person name="An P."/>
            <person name="Anderson E."/>
            <person name="Anderson S."/>
            <person name="Arachi H."/>
            <person name="Azer M."/>
            <person name="Bachantsang P."/>
            <person name="Barry A."/>
            <person name="Bayul T."/>
            <person name="Berlin A."/>
            <person name="Bessette D."/>
            <person name="Bloom T."/>
            <person name="Bloom T."/>
            <person name="Boguslavskiy L."/>
            <person name="Bonnet C."/>
            <person name="Boukhgalter B."/>
            <person name="Bourzgui I."/>
            <person name="Brown A."/>
            <person name="Cahill P."/>
            <person name="Channer S."/>
            <person name="Cheshatsang Y."/>
            <person name="Chuda L."/>
            <person name="Citroen M."/>
            <person name="Collymore A."/>
            <person name="Cooke P."/>
            <person name="Costello M."/>
            <person name="D'Aco K."/>
            <person name="Daza R."/>
            <person name="De Haan G."/>
            <person name="DeGray S."/>
            <person name="DeMaso C."/>
            <person name="Dhargay N."/>
            <person name="Dooley K."/>
            <person name="Dooley E."/>
            <person name="Doricent M."/>
            <person name="Dorje P."/>
            <person name="Dorjee K."/>
            <person name="Dupes A."/>
            <person name="Elong R."/>
            <person name="Falk J."/>
            <person name="Farina A."/>
            <person name="Faro S."/>
            <person name="Ferguson D."/>
            <person name="Fisher S."/>
            <person name="Foley C.D."/>
            <person name="Franke A."/>
            <person name="Friedrich D."/>
            <person name="Gadbois L."/>
            <person name="Gearin G."/>
            <person name="Gearin C.R."/>
            <person name="Giannoukos G."/>
            <person name="Goode T."/>
            <person name="Graham J."/>
            <person name="Grandbois E."/>
            <person name="Grewal S."/>
            <person name="Gyaltsen K."/>
            <person name="Hafez N."/>
            <person name="Hagos B."/>
            <person name="Hall J."/>
            <person name="Henson C."/>
            <person name="Hollinger A."/>
            <person name="Honan T."/>
            <person name="Huard M.D."/>
            <person name="Hughes L."/>
            <person name="Hurhula B."/>
            <person name="Husby M.E."/>
            <person name="Kamat A."/>
            <person name="Kanga B."/>
            <person name="Kashin S."/>
            <person name="Khazanovich D."/>
            <person name="Kisner P."/>
            <person name="Lance K."/>
            <person name="Lara M."/>
            <person name="Lee W."/>
            <person name="Lennon N."/>
            <person name="Letendre F."/>
            <person name="LeVine R."/>
            <person name="Lipovsky A."/>
            <person name="Liu X."/>
            <person name="Liu J."/>
            <person name="Liu S."/>
            <person name="Lokyitsang T."/>
            <person name="Lokyitsang Y."/>
            <person name="Lubonja R."/>
            <person name="Lui A."/>
            <person name="MacDonald P."/>
            <person name="Magnisalis V."/>
            <person name="Maru K."/>
            <person name="Matthews C."/>
            <person name="McCusker W."/>
            <person name="McDonough S."/>
            <person name="Mehta T."/>
            <person name="Meldrim J."/>
            <person name="Meneus L."/>
            <person name="Mihai O."/>
            <person name="Mihalev A."/>
            <person name="Mihova T."/>
            <person name="Mittelman R."/>
            <person name="Mlenga V."/>
            <person name="Montmayeur A."/>
            <person name="Mulrain L."/>
            <person name="Navidi A."/>
            <person name="Naylor J."/>
            <person name="Negash T."/>
            <person name="Nguyen T."/>
            <person name="Nguyen N."/>
            <person name="Nicol R."/>
            <person name="Norbu C."/>
            <person name="Norbu N."/>
            <person name="Novod N."/>
            <person name="O'Neill B."/>
            <person name="Osman S."/>
            <person name="Markiewicz E."/>
            <person name="Oyono O.L."/>
            <person name="Patti C."/>
            <person name="Phunkhang P."/>
            <person name="Pierre F."/>
            <person name="Priest M."/>
            <person name="Raghuraman S."/>
            <person name="Rege F."/>
            <person name="Reyes R."/>
            <person name="Rise C."/>
            <person name="Rogov P."/>
            <person name="Ross K."/>
            <person name="Ryan E."/>
            <person name="Settipalli S."/>
            <person name="Shea T."/>
            <person name="Sherpa N."/>
            <person name="Shi L."/>
            <person name="Shih D."/>
            <person name="Sparrow T."/>
            <person name="Spaulding J."/>
            <person name="Stalker J."/>
            <person name="Stange-Thomann N."/>
            <person name="Stavropoulos S."/>
            <person name="Stone C."/>
            <person name="Strader C."/>
            <person name="Tesfaye S."/>
            <person name="Thomson T."/>
            <person name="Thoulutsang Y."/>
            <person name="Thoulutsang D."/>
            <person name="Topham K."/>
            <person name="Topping I."/>
            <person name="Tsamla T."/>
            <person name="Vassiliev H."/>
            <person name="Vo A."/>
            <person name="Wangchuk T."/>
            <person name="Wangdi T."/>
            <person name="Weiand M."/>
            <person name="Wilkinson J."/>
            <person name="Wilson A."/>
            <person name="Yadav S."/>
            <person name="Young G."/>
            <person name="Yu Q."/>
            <person name="Zembek L."/>
            <person name="Zhong D."/>
            <person name="Zimmer A."/>
            <person name="Zwirko Z."/>
            <person name="Jaffe D.B."/>
            <person name="Alvarez P."/>
            <person name="Brockman W."/>
            <person name="Butler J."/>
            <person name="Chin C."/>
            <person name="Gnerre S."/>
            <person name="MacCallum I."/>
            <person name="Graves J.A."/>
            <person name="Ponting C.P."/>
            <person name="Breen M."/>
            <person name="Samollow P.B."/>
            <person name="Lander E.S."/>
            <person name="Lindblad-Toh K."/>
        </authorList>
    </citation>
    <scope>NUCLEOTIDE SEQUENCE [LARGE SCALE GENOMIC DNA]</scope>
</reference>
<dbReference type="PROSITE" id="PS50805">
    <property type="entry name" value="KRAB"/>
    <property type="match status" value="1"/>
</dbReference>
<dbReference type="SMART" id="SM00349">
    <property type="entry name" value="KRAB"/>
    <property type="match status" value="1"/>
</dbReference>
<dbReference type="Gene3D" id="6.10.140.140">
    <property type="match status" value="1"/>
</dbReference>
<dbReference type="STRING" id="13616.ENSMODP00000049679"/>
<dbReference type="PANTHER" id="PTHR23232">
    <property type="entry name" value="KRAB DOMAIN C2H2 ZINC FINGER"/>
    <property type="match status" value="1"/>
</dbReference>
<evidence type="ECO:0000313" key="3">
    <source>
        <dbReference type="Ensembl" id="ENSMODP00000049679.1"/>
    </source>
</evidence>
<sequence>MTKALPRGWVHRENLLNAHRMLGFGPWPQERGDTLPGPLPIPSPQGPLGMTPGQSPMSMLFQELVTFKDVAVDFTQEEWKCLAPSQKELYREVMLENYRNLVSLGRAVSKPELIHQLERGETPWRPKGDGWRNSLRPGE</sequence>
<dbReference type="Bgee" id="ENSMODG00000048364">
    <property type="expression patterns" value="Expressed in liver and 10 other cell types or tissues"/>
</dbReference>
<dbReference type="GeneTree" id="ENSGT00950000182890"/>
<dbReference type="PANTHER" id="PTHR23232:SF168">
    <property type="entry name" value="KRAB DOMAIN-CONTAINING PROTEIN"/>
    <property type="match status" value="1"/>
</dbReference>
<keyword evidence="4" id="KW-1185">Reference proteome</keyword>